<protein>
    <submittedName>
        <fullName evidence="2">Uncharacterized protein</fullName>
    </submittedName>
</protein>
<feature type="compositionally biased region" description="Basic and acidic residues" evidence="1">
    <location>
        <begin position="140"/>
        <end position="165"/>
    </location>
</feature>
<accession>A0ABN1GFT8</accession>
<feature type="region of interest" description="Disordered" evidence="1">
    <location>
        <begin position="111"/>
        <end position="165"/>
    </location>
</feature>
<evidence type="ECO:0000313" key="2">
    <source>
        <dbReference type="EMBL" id="GAA0610609.1"/>
    </source>
</evidence>
<feature type="region of interest" description="Disordered" evidence="1">
    <location>
        <begin position="1"/>
        <end position="27"/>
    </location>
</feature>
<proteinExistence type="predicted"/>
<keyword evidence="3" id="KW-1185">Reference proteome</keyword>
<evidence type="ECO:0000256" key="1">
    <source>
        <dbReference type="SAM" id="MobiDB-lite"/>
    </source>
</evidence>
<dbReference type="RefSeq" id="WP_344602423.1">
    <property type="nucleotide sequence ID" value="NZ_BAAAHE010000008.1"/>
</dbReference>
<comment type="caution">
    <text evidence="2">The sequence shown here is derived from an EMBL/GenBank/DDBJ whole genome shotgun (WGS) entry which is preliminary data.</text>
</comment>
<evidence type="ECO:0000313" key="3">
    <source>
        <dbReference type="Proteomes" id="UP001500957"/>
    </source>
</evidence>
<gene>
    <name evidence="2" type="ORF">GCM10009547_10800</name>
</gene>
<name>A0ABN1GFT8_9ACTN</name>
<reference evidence="2 3" key="1">
    <citation type="journal article" date="2019" name="Int. J. Syst. Evol. Microbiol.">
        <title>The Global Catalogue of Microorganisms (GCM) 10K type strain sequencing project: providing services to taxonomists for standard genome sequencing and annotation.</title>
        <authorList>
            <consortium name="The Broad Institute Genomics Platform"/>
            <consortium name="The Broad Institute Genome Sequencing Center for Infectious Disease"/>
            <person name="Wu L."/>
            <person name="Ma J."/>
        </authorList>
    </citation>
    <scope>NUCLEOTIDE SEQUENCE [LARGE SCALE GENOMIC DNA]</scope>
    <source>
        <strain evidence="2 3">JCM 10671</strain>
    </source>
</reference>
<dbReference type="Proteomes" id="UP001500957">
    <property type="component" value="Unassembled WGS sequence"/>
</dbReference>
<dbReference type="EMBL" id="BAAAHE010000008">
    <property type="protein sequence ID" value="GAA0610609.1"/>
    <property type="molecule type" value="Genomic_DNA"/>
</dbReference>
<organism evidence="2 3">
    <name type="scientific">Sporichthya brevicatena</name>
    <dbReference type="NCBI Taxonomy" id="171442"/>
    <lineage>
        <taxon>Bacteria</taxon>
        <taxon>Bacillati</taxon>
        <taxon>Actinomycetota</taxon>
        <taxon>Actinomycetes</taxon>
        <taxon>Sporichthyales</taxon>
        <taxon>Sporichthyaceae</taxon>
        <taxon>Sporichthya</taxon>
    </lineage>
</organism>
<sequence length="262" mass="28363">MARHAGSDSFDADLPADWDPLVDPWPPAAAVPQATPLERTVRDEVDPLGLASLSNWTFASESTNLRDSLSELAALEVRVAQPAPAPEIVVPPRDPRREAQLAIETQPVELDLGEHPSGPLPRAGTWPPLGGVPESPAALDRLRTETPVETRPEPRPEPRVESRVEVDPTPQFDVTLVGPLGDPEFGFTKGQWYALAGSSAREVTVGEAILAHPDKAGPIVQLACWYLREKPSTGRALDLATELAMAVSDLARRELVRERRSA</sequence>